<feature type="domain" description="USP" evidence="4">
    <location>
        <begin position="2"/>
        <end position="302"/>
    </location>
</feature>
<dbReference type="InterPro" id="IPR028889">
    <property type="entry name" value="USP"/>
</dbReference>
<gene>
    <name evidence="5" type="ORF">PIB30_085587</name>
</gene>
<comment type="similarity">
    <text evidence="1 2">Belongs to the peptidase C19 family.</text>
</comment>
<dbReference type="InterPro" id="IPR018200">
    <property type="entry name" value="USP_CS"/>
</dbReference>
<feature type="compositionally biased region" description="Basic and acidic residues" evidence="3">
    <location>
        <begin position="317"/>
        <end position="340"/>
    </location>
</feature>
<dbReference type="InterPro" id="IPR050164">
    <property type="entry name" value="Peptidase_C19"/>
</dbReference>
<dbReference type="Proteomes" id="UP001341840">
    <property type="component" value="Unassembled WGS sequence"/>
</dbReference>
<dbReference type="SUPFAM" id="SSF54001">
    <property type="entry name" value="Cysteine proteinases"/>
    <property type="match status" value="1"/>
</dbReference>
<dbReference type="PANTHER" id="PTHR24006:SF747">
    <property type="entry name" value="UBIQUITIN CARBOXYL-TERMINAL HYDROLASE 20"/>
    <property type="match status" value="1"/>
</dbReference>
<keyword evidence="2" id="KW-0833">Ubl conjugation pathway</keyword>
<dbReference type="InterPro" id="IPR038765">
    <property type="entry name" value="Papain-like_cys_pep_sf"/>
</dbReference>
<dbReference type="InterPro" id="IPR001394">
    <property type="entry name" value="Peptidase_C19_UCH"/>
</dbReference>
<keyword evidence="2" id="KW-0788">Thiol protease</keyword>
<dbReference type="PROSITE" id="PS00973">
    <property type="entry name" value="USP_2"/>
    <property type="match status" value="1"/>
</dbReference>
<dbReference type="PROSITE" id="PS00972">
    <property type="entry name" value="USP_1"/>
    <property type="match status" value="1"/>
</dbReference>
<dbReference type="EMBL" id="JASCZI010092054">
    <property type="protein sequence ID" value="MED6151763.1"/>
    <property type="molecule type" value="Genomic_DNA"/>
</dbReference>
<dbReference type="PROSITE" id="PS50235">
    <property type="entry name" value="USP_3"/>
    <property type="match status" value="1"/>
</dbReference>
<accession>A0ABU6TUT6</accession>
<comment type="catalytic activity">
    <reaction evidence="2">
        <text>Thiol-dependent hydrolysis of ester, thioester, amide, peptide and isopeptide bonds formed by the C-terminal Gly of ubiquitin (a 76-residue protein attached to proteins as an intracellular targeting signal).</text>
        <dbReference type="EC" id="3.4.19.12"/>
    </reaction>
</comment>
<feature type="non-terminal residue" evidence="5">
    <location>
        <position position="1"/>
    </location>
</feature>
<evidence type="ECO:0000313" key="5">
    <source>
        <dbReference type="EMBL" id="MED6151763.1"/>
    </source>
</evidence>
<evidence type="ECO:0000259" key="4">
    <source>
        <dbReference type="PROSITE" id="PS50235"/>
    </source>
</evidence>
<reference evidence="5 6" key="1">
    <citation type="journal article" date="2023" name="Plants (Basel)">
        <title>Bridging the Gap: Combining Genomics and Transcriptomics Approaches to Understand Stylosanthes scabra, an Orphan Legume from the Brazilian Caatinga.</title>
        <authorList>
            <person name="Ferreira-Neto J.R.C."/>
            <person name="da Silva M.D."/>
            <person name="Binneck E."/>
            <person name="de Melo N.F."/>
            <person name="da Silva R.H."/>
            <person name="de Melo A.L.T.M."/>
            <person name="Pandolfi V."/>
            <person name="Bustamante F.O."/>
            <person name="Brasileiro-Vidal A.C."/>
            <person name="Benko-Iseppon A.M."/>
        </authorList>
    </citation>
    <scope>NUCLEOTIDE SEQUENCE [LARGE SCALE GENOMIC DNA]</scope>
    <source>
        <tissue evidence="5">Leaves</tissue>
    </source>
</reference>
<keyword evidence="2" id="KW-0378">Hydrolase</keyword>
<evidence type="ECO:0000256" key="2">
    <source>
        <dbReference type="RuleBase" id="RU366025"/>
    </source>
</evidence>
<evidence type="ECO:0000313" key="6">
    <source>
        <dbReference type="Proteomes" id="UP001341840"/>
    </source>
</evidence>
<sequence>VAGIVNEGNTCYLNAILQSLTHTVPFVEAIRSCNHITPCTNYDERSVTYCAICALRDHINAALLTPRRPVKPRRLVNKLNYFSPHYSVGRQEDSHEFMLRVFAKIIACFPDGAPNLVDTVFRGQTVSRLTCCTPNCDHLSDTPHPIMEFNLEIQNVDSVKGAIDSFTKVEKVEANCEKCKERVAMGKQLLLKEAPQIVVLHLKRFKEVGTCSTYKKIDKDVKYEVDLDLKEYTINKEENVKFKYDLYAIVVHSGKQLDLGHYYCIVCTDEDNWHKMNDAQVTRVTKEEALEEPAYLLIYAQHGTPWFVSSVINTEGKPVDAKPEEENAAAKDHTPEKVDDGATMDACNDNAAKDDAQENVDDCGPMNASNENAATDHIEERVFDDDPMDAYNESAGPADEEESTDKGSPCGQKNL</sequence>
<dbReference type="Gene3D" id="3.90.70.10">
    <property type="entry name" value="Cysteine proteinases"/>
    <property type="match status" value="1"/>
</dbReference>
<feature type="region of interest" description="Disordered" evidence="3">
    <location>
        <begin position="317"/>
        <end position="415"/>
    </location>
</feature>
<organism evidence="5 6">
    <name type="scientific">Stylosanthes scabra</name>
    <dbReference type="NCBI Taxonomy" id="79078"/>
    <lineage>
        <taxon>Eukaryota</taxon>
        <taxon>Viridiplantae</taxon>
        <taxon>Streptophyta</taxon>
        <taxon>Embryophyta</taxon>
        <taxon>Tracheophyta</taxon>
        <taxon>Spermatophyta</taxon>
        <taxon>Magnoliopsida</taxon>
        <taxon>eudicotyledons</taxon>
        <taxon>Gunneridae</taxon>
        <taxon>Pentapetalae</taxon>
        <taxon>rosids</taxon>
        <taxon>fabids</taxon>
        <taxon>Fabales</taxon>
        <taxon>Fabaceae</taxon>
        <taxon>Papilionoideae</taxon>
        <taxon>50 kb inversion clade</taxon>
        <taxon>dalbergioids sensu lato</taxon>
        <taxon>Dalbergieae</taxon>
        <taxon>Pterocarpus clade</taxon>
        <taxon>Stylosanthes</taxon>
    </lineage>
</organism>
<dbReference type="EC" id="3.4.19.12" evidence="2"/>
<comment type="function">
    <text evidence="2">Recognizes and hydrolyzes the peptide bond at the C-terminal Gly of ubiquitin. Involved in the processing of poly-ubiquitin precursors as well as that of ubiquitinated proteins.</text>
</comment>
<keyword evidence="6" id="KW-1185">Reference proteome</keyword>
<name>A0ABU6TUT6_9FABA</name>
<proteinExistence type="inferred from homology"/>
<comment type="caution">
    <text evidence="5">The sequence shown here is derived from an EMBL/GenBank/DDBJ whole genome shotgun (WGS) entry which is preliminary data.</text>
</comment>
<keyword evidence="2" id="KW-0645">Protease</keyword>
<protein>
    <recommendedName>
        <fullName evidence="2">Ubiquitin carboxyl-terminal hydrolase</fullName>
        <ecNumber evidence="2">3.4.19.12</ecNumber>
    </recommendedName>
</protein>
<dbReference type="Pfam" id="PF00443">
    <property type="entry name" value="UCH"/>
    <property type="match status" value="1"/>
</dbReference>
<dbReference type="PANTHER" id="PTHR24006">
    <property type="entry name" value="UBIQUITIN CARBOXYL-TERMINAL HYDROLASE"/>
    <property type="match status" value="1"/>
</dbReference>
<evidence type="ECO:0000256" key="3">
    <source>
        <dbReference type="SAM" id="MobiDB-lite"/>
    </source>
</evidence>
<evidence type="ECO:0000256" key="1">
    <source>
        <dbReference type="ARBA" id="ARBA00009085"/>
    </source>
</evidence>